<evidence type="ECO:0000256" key="3">
    <source>
        <dbReference type="ARBA" id="ARBA00022618"/>
    </source>
</evidence>
<dbReference type="SUPFAM" id="SSF63418">
    <property type="entry name" value="MurE/MurF N-terminal domain"/>
    <property type="match status" value="1"/>
</dbReference>
<evidence type="ECO:0000313" key="16">
    <source>
        <dbReference type="Proteomes" id="UP001556709"/>
    </source>
</evidence>
<dbReference type="Pfam" id="PF02875">
    <property type="entry name" value="Mur_ligase_C"/>
    <property type="match status" value="1"/>
</dbReference>
<evidence type="ECO:0000256" key="2">
    <source>
        <dbReference type="ARBA" id="ARBA00022598"/>
    </source>
</evidence>
<organism evidence="15 16">
    <name type="scientific">Spiribacter pallidus</name>
    <dbReference type="NCBI Taxonomy" id="1987936"/>
    <lineage>
        <taxon>Bacteria</taxon>
        <taxon>Pseudomonadati</taxon>
        <taxon>Pseudomonadota</taxon>
        <taxon>Gammaproteobacteria</taxon>
        <taxon>Chromatiales</taxon>
        <taxon>Ectothiorhodospiraceae</taxon>
        <taxon>Spiribacter</taxon>
    </lineage>
</organism>
<name>A0ABV3TBP3_9GAMM</name>
<sequence>MRETRLRSLITELGGELRGEDVRITGLAIDGRCVGPGELFIALPGERVDGHGFVAQAAEAGAAAALVSRYVDHPLPQWRVDDPRRLMIELACRSRSQSPARVIGVTGSNGKTTVKEMLAAIMGRVGRTLATEGNRNNELGVPLTLSRLDPAHRYAVIEMGCGHPGDIGLLASWARPVVGLVNNAGPAHLSGFGSVEAVARCKGELFEALPEAGTAVINVDDPHAARWEQQAAHCHVIRFGLESAKADIHGRPLGDGGLQIALPDQTIELQLPLPGRHNLANAVAAAASAHAAGADPEAIATGLAAVKPVAGRLQRRPGRSGSTLLDDSYNANPASLTAALSVLIAMPGAAWVVLGDMAELGDEAAAMHRDAGEQARRMGVERLFCVGPYAAASAEAFGAGAEHFAEVDSLIAAVQGQLERDVNLLIKGSRAAGMDRVAAALAAGEARRDATCC</sequence>
<evidence type="ECO:0000256" key="8">
    <source>
        <dbReference type="ARBA" id="ARBA00023306"/>
    </source>
</evidence>
<dbReference type="SUPFAM" id="SSF53244">
    <property type="entry name" value="MurD-like peptide ligases, peptide-binding domain"/>
    <property type="match status" value="1"/>
</dbReference>
<keyword evidence="3 10" id="KW-0132">Cell division</keyword>
<dbReference type="InterPro" id="IPR004101">
    <property type="entry name" value="Mur_ligase_C"/>
</dbReference>
<dbReference type="SUPFAM" id="SSF53623">
    <property type="entry name" value="MurD-like peptide ligases, catalytic domain"/>
    <property type="match status" value="1"/>
</dbReference>
<accession>A0ABV3TBP3</accession>
<dbReference type="InterPro" id="IPR000713">
    <property type="entry name" value="Mur_ligase_N"/>
</dbReference>
<dbReference type="InterPro" id="IPR035911">
    <property type="entry name" value="MurE/MurF_N"/>
</dbReference>
<gene>
    <name evidence="10 15" type="primary">murF</name>
    <name evidence="15" type="ORF">V6X73_02125</name>
</gene>
<dbReference type="InterPro" id="IPR051046">
    <property type="entry name" value="MurCDEF_CellWall_CoF430Synth"/>
</dbReference>
<dbReference type="Gene3D" id="3.40.1390.10">
    <property type="entry name" value="MurE/MurF, N-terminal domain"/>
    <property type="match status" value="1"/>
</dbReference>
<keyword evidence="9 10" id="KW-0961">Cell wall biogenesis/degradation</keyword>
<evidence type="ECO:0000256" key="6">
    <source>
        <dbReference type="ARBA" id="ARBA00022960"/>
    </source>
</evidence>
<keyword evidence="16" id="KW-1185">Reference proteome</keyword>
<protein>
    <recommendedName>
        <fullName evidence="10 11">UDP-N-acetylmuramoyl-tripeptide--D-alanyl-D-alanine ligase</fullName>
        <ecNumber evidence="10 11">6.3.2.10</ecNumber>
    </recommendedName>
    <alternativeName>
        <fullName evidence="10">D-alanyl-D-alanine-adding enzyme</fullName>
    </alternativeName>
</protein>
<dbReference type="Gene3D" id="3.90.190.20">
    <property type="entry name" value="Mur ligase, C-terminal domain"/>
    <property type="match status" value="1"/>
</dbReference>
<comment type="similarity">
    <text evidence="10">Belongs to the MurCDEF family. MurF subfamily.</text>
</comment>
<comment type="subcellular location">
    <subcellularLocation>
        <location evidence="10 11">Cytoplasm</location>
    </subcellularLocation>
</comment>
<dbReference type="Gene3D" id="3.40.1190.10">
    <property type="entry name" value="Mur-like, catalytic domain"/>
    <property type="match status" value="1"/>
</dbReference>
<feature type="binding site" evidence="10">
    <location>
        <begin position="107"/>
        <end position="113"/>
    </location>
    <ligand>
        <name>ATP</name>
        <dbReference type="ChEBI" id="CHEBI:30616"/>
    </ligand>
</feature>
<dbReference type="EC" id="6.3.2.10" evidence="10 11"/>
<comment type="catalytic activity">
    <reaction evidence="10 11">
        <text>D-alanyl-D-alanine + UDP-N-acetyl-alpha-D-muramoyl-L-alanyl-gamma-D-glutamyl-meso-2,6-diaminopimelate + ATP = UDP-N-acetyl-alpha-D-muramoyl-L-alanyl-gamma-D-glutamyl-meso-2,6-diaminopimeloyl-D-alanyl-D-alanine + ADP + phosphate + H(+)</text>
        <dbReference type="Rhea" id="RHEA:28374"/>
        <dbReference type="ChEBI" id="CHEBI:15378"/>
        <dbReference type="ChEBI" id="CHEBI:30616"/>
        <dbReference type="ChEBI" id="CHEBI:43474"/>
        <dbReference type="ChEBI" id="CHEBI:57822"/>
        <dbReference type="ChEBI" id="CHEBI:61386"/>
        <dbReference type="ChEBI" id="CHEBI:83905"/>
        <dbReference type="ChEBI" id="CHEBI:456216"/>
        <dbReference type="EC" id="6.3.2.10"/>
    </reaction>
</comment>
<keyword evidence="1 10" id="KW-0963">Cytoplasm</keyword>
<keyword evidence="7 10" id="KW-0573">Peptidoglycan synthesis</keyword>
<dbReference type="PANTHER" id="PTHR43024">
    <property type="entry name" value="UDP-N-ACETYLMURAMOYL-TRIPEPTIDE--D-ALANYL-D-ALANINE LIGASE"/>
    <property type="match status" value="1"/>
</dbReference>
<evidence type="ECO:0000256" key="11">
    <source>
        <dbReference type="RuleBase" id="RU004136"/>
    </source>
</evidence>
<evidence type="ECO:0000256" key="5">
    <source>
        <dbReference type="ARBA" id="ARBA00022840"/>
    </source>
</evidence>
<evidence type="ECO:0000256" key="1">
    <source>
        <dbReference type="ARBA" id="ARBA00022490"/>
    </source>
</evidence>
<dbReference type="PANTHER" id="PTHR43024:SF1">
    <property type="entry name" value="UDP-N-ACETYLMURAMOYL-TRIPEPTIDE--D-ALANYL-D-ALANINE LIGASE"/>
    <property type="match status" value="1"/>
</dbReference>
<keyword evidence="4 10" id="KW-0547">Nucleotide-binding</keyword>
<dbReference type="InterPro" id="IPR013221">
    <property type="entry name" value="Mur_ligase_cen"/>
</dbReference>
<dbReference type="Pfam" id="PF01225">
    <property type="entry name" value="Mur_ligase"/>
    <property type="match status" value="1"/>
</dbReference>
<dbReference type="Proteomes" id="UP001556709">
    <property type="component" value="Unassembled WGS sequence"/>
</dbReference>
<dbReference type="RefSeq" id="WP_367957964.1">
    <property type="nucleotide sequence ID" value="NZ_JBAKFK010000001.1"/>
</dbReference>
<feature type="domain" description="Mur ligase N-terminal catalytic" evidence="12">
    <location>
        <begin position="24"/>
        <end position="69"/>
    </location>
</feature>
<feature type="domain" description="Mur ligase C-terminal" evidence="13">
    <location>
        <begin position="311"/>
        <end position="430"/>
    </location>
</feature>
<dbReference type="NCBIfam" id="TIGR01143">
    <property type="entry name" value="murF"/>
    <property type="match status" value="1"/>
</dbReference>
<dbReference type="GO" id="GO:0016874">
    <property type="term" value="F:ligase activity"/>
    <property type="evidence" value="ECO:0007669"/>
    <property type="project" value="UniProtKB-KW"/>
</dbReference>
<keyword evidence="2 10" id="KW-0436">Ligase</keyword>
<evidence type="ECO:0000313" key="15">
    <source>
        <dbReference type="EMBL" id="MEX0468535.1"/>
    </source>
</evidence>
<evidence type="ECO:0000256" key="7">
    <source>
        <dbReference type="ARBA" id="ARBA00022984"/>
    </source>
</evidence>
<feature type="domain" description="Mur ligase central" evidence="14">
    <location>
        <begin position="105"/>
        <end position="289"/>
    </location>
</feature>
<dbReference type="InterPro" id="IPR036565">
    <property type="entry name" value="Mur-like_cat_sf"/>
</dbReference>
<dbReference type="InterPro" id="IPR036615">
    <property type="entry name" value="Mur_ligase_C_dom_sf"/>
</dbReference>
<dbReference type="InterPro" id="IPR005863">
    <property type="entry name" value="UDP-N-AcMur_synth"/>
</dbReference>
<keyword evidence="5 10" id="KW-0067">ATP-binding</keyword>
<proteinExistence type="inferred from homology"/>
<evidence type="ECO:0000259" key="12">
    <source>
        <dbReference type="Pfam" id="PF01225"/>
    </source>
</evidence>
<comment type="pathway">
    <text evidence="10 11">Cell wall biogenesis; peptidoglycan biosynthesis.</text>
</comment>
<comment type="caution">
    <text evidence="15">The sequence shown here is derived from an EMBL/GenBank/DDBJ whole genome shotgun (WGS) entry which is preliminary data.</text>
</comment>
<evidence type="ECO:0000259" key="13">
    <source>
        <dbReference type="Pfam" id="PF02875"/>
    </source>
</evidence>
<reference evidence="15 16" key="1">
    <citation type="submission" date="2024-02" db="EMBL/GenBank/DDBJ databases">
        <title>New especies of Spiribacter isolated from saline water.</title>
        <authorList>
            <person name="Leon M.J."/>
            <person name="De La Haba R."/>
            <person name="Sanchez-Porro C."/>
            <person name="Ventosa A."/>
        </authorList>
    </citation>
    <scope>NUCLEOTIDE SEQUENCE [LARGE SCALE GENOMIC DNA]</scope>
    <source>
        <strain evidence="16">ag22IC6-390</strain>
    </source>
</reference>
<keyword evidence="6 10" id="KW-0133">Cell shape</keyword>
<evidence type="ECO:0000256" key="4">
    <source>
        <dbReference type="ARBA" id="ARBA00022741"/>
    </source>
</evidence>
<evidence type="ECO:0000256" key="9">
    <source>
        <dbReference type="ARBA" id="ARBA00023316"/>
    </source>
</evidence>
<dbReference type="HAMAP" id="MF_02019">
    <property type="entry name" value="MurF"/>
    <property type="match status" value="1"/>
</dbReference>
<comment type="function">
    <text evidence="10 11">Involved in cell wall formation. Catalyzes the final step in the synthesis of UDP-N-acetylmuramoyl-pentapeptide, the precursor of murein.</text>
</comment>
<evidence type="ECO:0000256" key="10">
    <source>
        <dbReference type="HAMAP-Rule" id="MF_02019"/>
    </source>
</evidence>
<dbReference type="Pfam" id="PF08245">
    <property type="entry name" value="Mur_ligase_M"/>
    <property type="match status" value="1"/>
</dbReference>
<evidence type="ECO:0000259" key="14">
    <source>
        <dbReference type="Pfam" id="PF08245"/>
    </source>
</evidence>
<dbReference type="EMBL" id="JBAKFM010000001">
    <property type="protein sequence ID" value="MEX0468535.1"/>
    <property type="molecule type" value="Genomic_DNA"/>
</dbReference>
<keyword evidence="8 10" id="KW-0131">Cell cycle</keyword>